<dbReference type="InterPro" id="IPR036380">
    <property type="entry name" value="Isochorismatase-like_sf"/>
</dbReference>
<evidence type="ECO:0000313" key="3">
    <source>
        <dbReference type="EMBL" id="XCG64455.1"/>
    </source>
</evidence>
<evidence type="ECO:0000259" key="2">
    <source>
        <dbReference type="Pfam" id="PF00857"/>
    </source>
</evidence>
<accession>A0AAU8DR34</accession>
<dbReference type="Gene3D" id="3.40.50.850">
    <property type="entry name" value="Isochorismatase-like"/>
    <property type="match status" value="1"/>
</dbReference>
<dbReference type="InterPro" id="IPR000868">
    <property type="entry name" value="Isochorismatase-like_dom"/>
</dbReference>
<organism evidence="3">
    <name type="scientific">Nakamurella sp. A5-74</name>
    <dbReference type="NCBI Taxonomy" id="3158264"/>
    <lineage>
        <taxon>Bacteria</taxon>
        <taxon>Bacillati</taxon>
        <taxon>Actinomycetota</taxon>
        <taxon>Actinomycetes</taxon>
        <taxon>Nakamurellales</taxon>
        <taxon>Nakamurellaceae</taxon>
        <taxon>Nakamurella</taxon>
    </lineage>
</organism>
<gene>
    <name evidence="3" type="ORF">ABLG96_03695</name>
</gene>
<keyword evidence="1" id="KW-0378">Hydrolase</keyword>
<dbReference type="Pfam" id="PF00857">
    <property type="entry name" value="Isochorismatase"/>
    <property type="match status" value="1"/>
</dbReference>
<evidence type="ECO:0000256" key="1">
    <source>
        <dbReference type="ARBA" id="ARBA00022801"/>
    </source>
</evidence>
<dbReference type="RefSeq" id="WP_353650068.1">
    <property type="nucleotide sequence ID" value="NZ_CP159218.1"/>
</dbReference>
<sequence length="179" mass="19038">MTTALMLIDLQRIFAEPQSPWAAPDFDSAADSCRRLLAGWHGPVAVTRFVLPEQIMGAWQPYYRDWPFATDPANSALYDLVDGVDTTGAVAIDRPKFGKWDAATAAALPGVTELVLGGVSTDCCVLATALAAADDGIQVTIATDACAGATAADHQRALEAMALFAPMIRQSTVQEILER</sequence>
<dbReference type="InterPro" id="IPR050272">
    <property type="entry name" value="Isochorismatase-like_hydrls"/>
</dbReference>
<dbReference type="GO" id="GO:0016787">
    <property type="term" value="F:hydrolase activity"/>
    <property type="evidence" value="ECO:0007669"/>
    <property type="project" value="UniProtKB-KW"/>
</dbReference>
<dbReference type="SUPFAM" id="SSF52499">
    <property type="entry name" value="Isochorismatase-like hydrolases"/>
    <property type="match status" value="1"/>
</dbReference>
<feature type="domain" description="Isochorismatase-like" evidence="2">
    <location>
        <begin position="3"/>
        <end position="169"/>
    </location>
</feature>
<name>A0AAU8DR34_9ACTN</name>
<proteinExistence type="predicted"/>
<dbReference type="EMBL" id="CP159218">
    <property type="protein sequence ID" value="XCG64455.1"/>
    <property type="molecule type" value="Genomic_DNA"/>
</dbReference>
<protein>
    <submittedName>
        <fullName evidence="3">Isochorismatase family protein</fullName>
    </submittedName>
</protein>
<dbReference type="PANTHER" id="PTHR43540">
    <property type="entry name" value="PEROXYUREIDOACRYLATE/UREIDOACRYLATE AMIDOHYDROLASE-RELATED"/>
    <property type="match status" value="1"/>
</dbReference>
<dbReference type="AlphaFoldDB" id="A0AAU8DR34"/>
<reference evidence="3" key="1">
    <citation type="submission" date="2024-05" db="EMBL/GenBank/DDBJ databases">
        <authorList>
            <person name="Cai S.Y."/>
            <person name="Jin L.M."/>
            <person name="Li H.R."/>
        </authorList>
    </citation>
    <scope>NUCLEOTIDE SEQUENCE</scope>
    <source>
        <strain evidence="3">A5-74</strain>
    </source>
</reference>